<comment type="caution">
    <text evidence="3">The sequence shown here is derived from an EMBL/GenBank/DDBJ whole genome shotgun (WGS) entry which is preliminary data.</text>
</comment>
<keyword evidence="1" id="KW-0732">Signal</keyword>
<gene>
    <name evidence="3" type="ORF">F4559_003372</name>
</gene>
<dbReference type="InterPro" id="IPR058548">
    <property type="entry name" value="MlaB-like_STAS"/>
</dbReference>
<proteinExistence type="predicted"/>
<feature type="domain" description="STAS" evidence="2">
    <location>
        <begin position="20"/>
        <end position="114"/>
    </location>
</feature>
<dbReference type="PROSITE" id="PS50801">
    <property type="entry name" value="STAS"/>
    <property type="match status" value="1"/>
</dbReference>
<keyword evidence="4" id="KW-1185">Reference proteome</keyword>
<accession>A0A7W7T3R0</accession>
<dbReference type="Proteomes" id="UP000542674">
    <property type="component" value="Unassembled WGS sequence"/>
</dbReference>
<evidence type="ECO:0000259" key="2">
    <source>
        <dbReference type="PROSITE" id="PS50801"/>
    </source>
</evidence>
<feature type="chain" id="PRO_5039608105" evidence="1">
    <location>
        <begin position="24"/>
        <end position="114"/>
    </location>
</feature>
<sequence length="114" mass="12177">MIGSAALTLTTTFALATVHVVLAGDLAYDTADALLGEVTTALGADGVREVRLDCADVTFCDSYGLATLLMVHRRVTEADLVLHLENRPAPIARLLLRTNTHPHFASPPVRVVDN</sequence>
<organism evidence="3 4">
    <name type="scientific">Saccharothrix violaceirubra</name>
    <dbReference type="NCBI Taxonomy" id="413306"/>
    <lineage>
        <taxon>Bacteria</taxon>
        <taxon>Bacillati</taxon>
        <taxon>Actinomycetota</taxon>
        <taxon>Actinomycetes</taxon>
        <taxon>Pseudonocardiales</taxon>
        <taxon>Pseudonocardiaceae</taxon>
        <taxon>Saccharothrix</taxon>
    </lineage>
</organism>
<dbReference type="Gene3D" id="3.30.750.24">
    <property type="entry name" value="STAS domain"/>
    <property type="match status" value="1"/>
</dbReference>
<dbReference type="SUPFAM" id="SSF52091">
    <property type="entry name" value="SpoIIaa-like"/>
    <property type="match status" value="1"/>
</dbReference>
<dbReference type="Pfam" id="PF13466">
    <property type="entry name" value="STAS_2"/>
    <property type="match status" value="1"/>
</dbReference>
<dbReference type="InterPro" id="IPR002645">
    <property type="entry name" value="STAS_dom"/>
</dbReference>
<reference evidence="3 4" key="1">
    <citation type="submission" date="2020-08" db="EMBL/GenBank/DDBJ databases">
        <title>Sequencing the genomes of 1000 actinobacteria strains.</title>
        <authorList>
            <person name="Klenk H.-P."/>
        </authorList>
    </citation>
    <scope>NUCLEOTIDE SEQUENCE [LARGE SCALE GENOMIC DNA]</scope>
    <source>
        <strain evidence="3 4">DSM 45084</strain>
    </source>
</reference>
<evidence type="ECO:0000256" key="1">
    <source>
        <dbReference type="SAM" id="SignalP"/>
    </source>
</evidence>
<evidence type="ECO:0000313" key="4">
    <source>
        <dbReference type="Proteomes" id="UP000542674"/>
    </source>
</evidence>
<feature type="signal peptide" evidence="1">
    <location>
        <begin position="1"/>
        <end position="23"/>
    </location>
</feature>
<dbReference type="InterPro" id="IPR036513">
    <property type="entry name" value="STAS_dom_sf"/>
</dbReference>
<name>A0A7W7T3R0_9PSEU</name>
<dbReference type="RefSeq" id="WP_184669774.1">
    <property type="nucleotide sequence ID" value="NZ_BAABAI010000002.1"/>
</dbReference>
<protein>
    <submittedName>
        <fullName evidence="3">Anti-anti-sigma factor</fullName>
    </submittedName>
</protein>
<dbReference type="EMBL" id="JACHJS010000001">
    <property type="protein sequence ID" value="MBB4966013.1"/>
    <property type="molecule type" value="Genomic_DNA"/>
</dbReference>
<dbReference type="AlphaFoldDB" id="A0A7W7T3R0"/>
<evidence type="ECO:0000313" key="3">
    <source>
        <dbReference type="EMBL" id="MBB4966013.1"/>
    </source>
</evidence>
<dbReference type="CDD" id="cd07043">
    <property type="entry name" value="STAS_anti-anti-sigma_factors"/>
    <property type="match status" value="1"/>
</dbReference>